<dbReference type="SUPFAM" id="SSF55920">
    <property type="entry name" value="Creatinase/aminopeptidase"/>
    <property type="match status" value="1"/>
</dbReference>
<dbReference type="CDD" id="cd01066">
    <property type="entry name" value="APP_MetAP"/>
    <property type="match status" value="1"/>
</dbReference>
<evidence type="ECO:0000259" key="1">
    <source>
        <dbReference type="Pfam" id="PF00557"/>
    </source>
</evidence>
<reference evidence="2 3" key="1">
    <citation type="journal article" date="2022" name="Genome Biol. Evol.">
        <title>Host diet, physiology and behaviors set the stage for Lachnospiraceae cladogenesis.</title>
        <authorList>
            <person name="Vera-Ponce De Leon A."/>
            <person name="Schneider M."/>
            <person name="Jahnes B.C."/>
            <person name="Sadowski V."/>
            <person name="Camuy-Velez L.A."/>
            <person name="Duan J."/>
            <person name="Sabree Z.L."/>
        </authorList>
    </citation>
    <scope>NUCLEOTIDE SEQUENCE [LARGE SCALE GENOMIC DNA]</scope>
    <source>
        <strain evidence="2 3">PAL113</strain>
    </source>
</reference>
<gene>
    <name evidence="2" type="ORF">NK125_10980</name>
</gene>
<feature type="domain" description="Peptidase M24" evidence="1">
    <location>
        <begin position="211"/>
        <end position="420"/>
    </location>
</feature>
<dbReference type="InterPro" id="IPR029149">
    <property type="entry name" value="Creatin/AminoP/Spt16_N"/>
</dbReference>
<organism evidence="2 3">
    <name type="scientific">Aequitasia blattaphilus</name>
    <dbReference type="NCBI Taxonomy" id="2949332"/>
    <lineage>
        <taxon>Bacteria</taxon>
        <taxon>Bacillati</taxon>
        <taxon>Bacillota</taxon>
        <taxon>Clostridia</taxon>
        <taxon>Lachnospirales</taxon>
        <taxon>Lachnospiraceae</taxon>
        <taxon>Aequitasia</taxon>
    </lineage>
</organism>
<dbReference type="Gene3D" id="3.90.230.10">
    <property type="entry name" value="Creatinase/methionine aminopeptidase superfamily"/>
    <property type="match status" value="1"/>
</dbReference>
<dbReference type="PANTHER" id="PTHR46112">
    <property type="entry name" value="AMINOPEPTIDASE"/>
    <property type="match status" value="1"/>
</dbReference>
<dbReference type="SUPFAM" id="SSF53092">
    <property type="entry name" value="Creatinase/prolidase N-terminal domain"/>
    <property type="match status" value="1"/>
</dbReference>
<accession>A0ABT1EB88</accession>
<dbReference type="RefSeq" id="WP_262066727.1">
    <property type="nucleotide sequence ID" value="NZ_JAMXOD010000015.1"/>
</dbReference>
<keyword evidence="3" id="KW-1185">Reference proteome</keyword>
<comment type="caution">
    <text evidence="2">The sequence shown here is derived from an EMBL/GenBank/DDBJ whole genome shotgun (WGS) entry which is preliminary data.</text>
</comment>
<dbReference type="PANTHER" id="PTHR46112:SF2">
    <property type="entry name" value="XAA-PRO AMINOPEPTIDASE P-RELATED"/>
    <property type="match status" value="1"/>
</dbReference>
<protein>
    <submittedName>
        <fullName evidence="2">Xaa-Pro peptidase family protein</fullName>
    </submittedName>
</protein>
<dbReference type="Gene3D" id="3.40.350.10">
    <property type="entry name" value="Creatinase/prolidase N-terminal domain"/>
    <property type="match status" value="1"/>
</dbReference>
<proteinExistence type="predicted"/>
<dbReference type="Pfam" id="PF00557">
    <property type="entry name" value="Peptidase_M24"/>
    <property type="match status" value="1"/>
</dbReference>
<name>A0ABT1EB88_9FIRM</name>
<dbReference type="Proteomes" id="UP001523566">
    <property type="component" value="Unassembled WGS sequence"/>
</dbReference>
<dbReference type="InterPro" id="IPR050659">
    <property type="entry name" value="Peptidase_M24B"/>
</dbReference>
<dbReference type="InterPro" id="IPR000994">
    <property type="entry name" value="Pept_M24"/>
</dbReference>
<dbReference type="EMBL" id="JAMZFW010000015">
    <property type="protein sequence ID" value="MCP1102941.1"/>
    <property type="molecule type" value="Genomic_DNA"/>
</dbReference>
<dbReference type="InterPro" id="IPR036005">
    <property type="entry name" value="Creatinase/aminopeptidase-like"/>
</dbReference>
<evidence type="ECO:0000313" key="2">
    <source>
        <dbReference type="EMBL" id="MCP1102941.1"/>
    </source>
</evidence>
<evidence type="ECO:0000313" key="3">
    <source>
        <dbReference type="Proteomes" id="UP001523566"/>
    </source>
</evidence>
<sequence length="445" mass="49964">MFFLLIILCLARHLLYTFVSNKLLIISKKGGTNTMQSGFNGVDFEDNINYDRLRRERLARAKQFLADSKFGALLCYDFDNIRYITGTHIGEWNRNKMNRHCLLIDGVDQPILFDPACPSKRQRVSWIRPENILPAVGSMRGSIPEEVGMVDQEVTEITGFLKEYGVIDKPLGIDIVDIPLMQALEKFGIEIGDAQGLMQDVRVIKTVDEIELLKCSAAMVDAVYWDVAKNLRPGATENEMAALIQQKLFAWGSESVEFVNCISGKRGNPHSHTTSNRMIRPGELVYFDIGNVYNGYHTCYYRTFSCGKPTKEQNEAYAKALKWIRDGIAQIKPGNTTADVARVWPSAEELGFNNEKEAFLLQFAHGIGLGLWEKPAISRLFSLDNPFEFKPGMTFAIETWCPSADGTGSARIEEEIVVTETGHEVITKFPSDEIVSCGFPGTMFP</sequence>